<evidence type="ECO:0000313" key="2">
    <source>
        <dbReference type="EMBL" id="UOF00970.1"/>
    </source>
</evidence>
<protein>
    <recommendedName>
        <fullName evidence="4">3D domain-containing protein</fullName>
    </recommendedName>
</protein>
<dbReference type="InterPro" id="IPR036908">
    <property type="entry name" value="RlpA-like_sf"/>
</dbReference>
<evidence type="ECO:0000256" key="1">
    <source>
        <dbReference type="SAM" id="MobiDB-lite"/>
    </source>
</evidence>
<keyword evidence="3" id="KW-1185">Reference proteome</keyword>
<dbReference type="EMBL" id="CP093442">
    <property type="protein sequence ID" value="UOF00970.1"/>
    <property type="molecule type" value="Genomic_DNA"/>
</dbReference>
<feature type="compositionally biased region" description="Basic and acidic residues" evidence="1">
    <location>
        <begin position="82"/>
        <end position="141"/>
    </location>
</feature>
<organism evidence="2 3">
    <name type="scientific">Bdellovibrio reynosensis</name>
    <dbReference type="NCBI Taxonomy" id="2835041"/>
    <lineage>
        <taxon>Bacteria</taxon>
        <taxon>Pseudomonadati</taxon>
        <taxon>Bdellovibrionota</taxon>
        <taxon>Bdellovibrionia</taxon>
        <taxon>Bdellovibrionales</taxon>
        <taxon>Pseudobdellovibrionaceae</taxon>
        <taxon>Bdellovibrio</taxon>
    </lineage>
</organism>
<dbReference type="Proteomes" id="UP000830116">
    <property type="component" value="Chromosome"/>
</dbReference>
<evidence type="ECO:0008006" key="4">
    <source>
        <dbReference type="Google" id="ProtNLM"/>
    </source>
</evidence>
<dbReference type="SUPFAM" id="SSF50685">
    <property type="entry name" value="Barwin-like endoglucanases"/>
    <property type="match status" value="1"/>
</dbReference>
<feature type="region of interest" description="Disordered" evidence="1">
    <location>
        <begin position="82"/>
        <end position="176"/>
    </location>
</feature>
<reference evidence="2" key="1">
    <citation type="submission" date="2022-03" db="EMBL/GenBank/DDBJ databases">
        <title>Genome Identification and Characterization of new species Bdellovibrio reynosense LBG001 sp. nov. from a Mexico soil sample.</title>
        <authorList>
            <person name="Camilli A."/>
            <person name="Ajao Y."/>
            <person name="Guo X."/>
        </authorList>
    </citation>
    <scope>NUCLEOTIDE SEQUENCE</scope>
    <source>
        <strain evidence="2">LBG001</strain>
    </source>
</reference>
<evidence type="ECO:0000313" key="3">
    <source>
        <dbReference type="Proteomes" id="UP000830116"/>
    </source>
</evidence>
<gene>
    <name evidence="2" type="ORF">MNR06_14810</name>
</gene>
<proteinExistence type="predicted"/>
<dbReference type="CDD" id="cd22785">
    <property type="entry name" value="DPBB_MltA-like"/>
    <property type="match status" value="1"/>
</dbReference>
<dbReference type="RefSeq" id="WP_243537184.1">
    <property type="nucleotide sequence ID" value="NZ_CP093442.1"/>
</dbReference>
<accession>A0ABY4CFI4</accession>
<dbReference type="Gene3D" id="2.40.40.10">
    <property type="entry name" value="RlpA-like domain"/>
    <property type="match status" value="1"/>
</dbReference>
<name>A0ABY4CFI4_9BACT</name>
<sequence>MSGLTTISLRLVLLGALTVTVACGDMQGRINTEIESNDLASSNAIRTVEMVTEEDADELDELINNLLYKEAVASVVDFHAETTQKNKEEKEQAAAKPEPKQEPKVETPKAAEPKKEEVKPVVKEEPKKEEPKKEEPKKEQPKTIPAPQVKPTEGAGSVGGVASTVQKTPPKEDFEGPGKLKPTIYYFVVINEDKASKCDDRMGLHGQGGKKLLTVCKRTHKACALQGSCGVIQNGRMHYFNIIGRFQNQERFFEIEKGGCRYGYGVNSSCLDPFYTLAADLTIYKPGEVIFIPSVVGLELPDGSKHSGYFIIRDKGRGIIGRGRFDFYSGEYHWNDKKNNSLAKIGFADVTTNVPYYRVKGETAKAVLASRDFPRLPVNAVGSDK</sequence>